<name>A0AAU6PZY1_9DEIO</name>
<sequence length="324" mass="34555">MSALLDELPPPGGDTDTVRRLLALLPLLLSCASATRLVLLSDFNGAYGRTSYPPALTRTVERVLTDWKPDLVISAGDLIAGQKASLTAPQVQAMWAAFDQSVRGPLAQAGTPFAFTLGNHDAGLARDRTEAARYWQGHAPALTYVDRSGFPFRYSFRLGELFFAVMDASGPNVDAAQRRWLAAQLATPQARAARFRLVLGHLPLSGLSAGKNKPGEVISEAAALREVMERGDVTAYISGHHAAAYAGRLGGLNVLASGGIGGRDYVGFPGTARSTVTVLDVEQGGLRLTLYDAETGREVPLSSLPPRIRGLGGTVERLPQPWLR</sequence>
<dbReference type="InterPro" id="IPR004843">
    <property type="entry name" value="Calcineurin-like_PHP"/>
</dbReference>
<evidence type="ECO:0000313" key="2">
    <source>
        <dbReference type="EMBL" id="WYF43501.1"/>
    </source>
</evidence>
<dbReference type="PANTHER" id="PTHR43143:SF1">
    <property type="entry name" value="SERINE_THREONINE-PROTEIN PHOSPHATASE CPPED1"/>
    <property type="match status" value="1"/>
</dbReference>
<gene>
    <name evidence="2" type="ORF">WDJ50_08675</name>
</gene>
<feature type="domain" description="Calcineurin-like phosphoesterase" evidence="1">
    <location>
        <begin position="37"/>
        <end position="241"/>
    </location>
</feature>
<dbReference type="PANTHER" id="PTHR43143">
    <property type="entry name" value="METALLOPHOSPHOESTERASE, CALCINEURIN SUPERFAMILY"/>
    <property type="match status" value="1"/>
</dbReference>
<dbReference type="SUPFAM" id="SSF56300">
    <property type="entry name" value="Metallo-dependent phosphatases"/>
    <property type="match status" value="1"/>
</dbReference>
<dbReference type="InterPro" id="IPR029052">
    <property type="entry name" value="Metallo-depent_PP-like"/>
</dbReference>
<dbReference type="EMBL" id="CP149782">
    <property type="protein sequence ID" value="WYF43501.1"/>
    <property type="molecule type" value="Genomic_DNA"/>
</dbReference>
<protein>
    <submittedName>
        <fullName evidence="2">Metallophosphoesterase</fullName>
    </submittedName>
</protein>
<dbReference type="AlphaFoldDB" id="A0AAU6PZY1"/>
<dbReference type="InterPro" id="IPR051918">
    <property type="entry name" value="STPP_CPPED1"/>
</dbReference>
<organism evidence="2">
    <name type="scientific">Deinococcus sp. VB142</name>
    <dbReference type="NCBI Taxonomy" id="3112952"/>
    <lineage>
        <taxon>Bacteria</taxon>
        <taxon>Thermotogati</taxon>
        <taxon>Deinococcota</taxon>
        <taxon>Deinococci</taxon>
        <taxon>Deinococcales</taxon>
        <taxon>Deinococcaceae</taxon>
        <taxon>Deinococcus</taxon>
    </lineage>
</organism>
<reference evidence="2" key="1">
    <citation type="submission" date="2024-03" db="EMBL/GenBank/DDBJ databases">
        <title>Deinococcus weizhi sp. nov., isolated from human skin.</title>
        <authorList>
            <person name="Wei Z."/>
            <person name="Tian F."/>
            <person name="Yang C."/>
            <person name="Xin L.T."/>
            <person name="Wen Z.J."/>
            <person name="Lan K.C."/>
            <person name="Yu L."/>
            <person name="Zhe W."/>
            <person name="Dan F.D."/>
            <person name="Jun W."/>
            <person name="Rui Z."/>
            <person name="Yong X.J."/>
            <person name="Ting Y."/>
            <person name="Wei X."/>
            <person name="Xu Z.G."/>
            <person name="Xin Z."/>
            <person name="Dong F.G."/>
            <person name="Ni X.M."/>
            <person name="Zheng M.G."/>
            <person name="Chun Y."/>
            <person name="Qian W.X."/>
        </authorList>
    </citation>
    <scope>NUCLEOTIDE SEQUENCE</scope>
    <source>
        <strain evidence="2">VB142</strain>
    </source>
</reference>
<dbReference type="RefSeq" id="WP_339094228.1">
    <property type="nucleotide sequence ID" value="NZ_CP149782.1"/>
</dbReference>
<dbReference type="Gene3D" id="3.60.21.10">
    <property type="match status" value="1"/>
</dbReference>
<dbReference type="Pfam" id="PF00149">
    <property type="entry name" value="Metallophos"/>
    <property type="match status" value="1"/>
</dbReference>
<proteinExistence type="predicted"/>
<accession>A0AAU6PZY1</accession>
<dbReference type="GO" id="GO:0016787">
    <property type="term" value="F:hydrolase activity"/>
    <property type="evidence" value="ECO:0007669"/>
    <property type="project" value="InterPro"/>
</dbReference>
<evidence type="ECO:0000259" key="1">
    <source>
        <dbReference type="Pfam" id="PF00149"/>
    </source>
</evidence>